<dbReference type="InterPro" id="IPR023076">
    <property type="entry name" value="HMG_CoA_Rdtase_CS"/>
</dbReference>
<dbReference type="FunFam" id="1.10.3270.10:FF:000001">
    <property type="entry name" value="3-hydroxy-3-methylglutaryl coenzyme A reductase"/>
    <property type="match status" value="1"/>
</dbReference>
<dbReference type="PANTHER" id="PTHR10572:SF24">
    <property type="entry name" value="3-HYDROXY-3-METHYLGLUTARYL-COENZYME A REDUCTASE"/>
    <property type="match status" value="1"/>
</dbReference>
<comment type="pathway">
    <text evidence="9">Metabolic intermediate biosynthesis; (R)-mevalonate biosynthesis; (R)-mevalonate from acetyl-CoA: step 3/3.</text>
</comment>
<evidence type="ECO:0000256" key="4">
    <source>
        <dbReference type="ARBA" id="ARBA00022824"/>
    </source>
</evidence>
<dbReference type="PROSITE" id="PS00066">
    <property type="entry name" value="HMG_COA_REDUCTASE_1"/>
    <property type="match status" value="1"/>
</dbReference>
<evidence type="ECO:0000313" key="12">
    <source>
        <dbReference type="EMBL" id="SSD61788.1"/>
    </source>
</evidence>
<feature type="transmembrane region" description="Helical" evidence="9">
    <location>
        <begin position="421"/>
        <end position="441"/>
    </location>
</feature>
<dbReference type="GO" id="GO:0015936">
    <property type="term" value="P:coenzyme A metabolic process"/>
    <property type="evidence" value="ECO:0007669"/>
    <property type="project" value="InterPro"/>
</dbReference>
<dbReference type="Gene3D" id="3.90.770.10">
    <property type="entry name" value="3-hydroxy-3-methylglutaryl-coenzyme A Reductase, Chain A, domain 2"/>
    <property type="match status" value="1"/>
</dbReference>
<comment type="subcellular location">
    <subcellularLocation>
        <location evidence="1 9">Endoplasmic reticulum membrane</location>
        <topology evidence="1 9">Multi-pass membrane protein</topology>
    </subcellularLocation>
</comment>
<feature type="transmembrane region" description="Helical" evidence="9">
    <location>
        <begin position="203"/>
        <end position="222"/>
    </location>
</feature>
<dbReference type="InterPro" id="IPR004554">
    <property type="entry name" value="HMG_CoA_Rdtase_eu_arc"/>
</dbReference>
<dbReference type="CDD" id="cd00643">
    <property type="entry name" value="HMG-CoA_reductase_classI"/>
    <property type="match status" value="1"/>
</dbReference>
<keyword evidence="3 9" id="KW-0812">Transmembrane</keyword>
<dbReference type="Proteomes" id="UP000262825">
    <property type="component" value="Unassembled WGS sequence"/>
</dbReference>
<evidence type="ECO:0000313" key="13">
    <source>
        <dbReference type="Proteomes" id="UP000262825"/>
    </source>
</evidence>
<dbReference type="InterPro" id="IPR002202">
    <property type="entry name" value="HMG_CoA_Rdtase"/>
</dbReference>
<dbReference type="PROSITE" id="PS00318">
    <property type="entry name" value="HMG_COA_REDUCTASE_2"/>
    <property type="match status" value="1"/>
</dbReference>
<reference evidence="13" key="1">
    <citation type="submission" date="2018-06" db="EMBL/GenBank/DDBJ databases">
        <authorList>
            <person name="Guldener U."/>
        </authorList>
    </citation>
    <scope>NUCLEOTIDE SEQUENCE [LARGE SCALE GENOMIC DNA]</scope>
    <source>
        <strain evidence="13">UTAD17</strain>
    </source>
</reference>
<comment type="catalytic activity">
    <reaction evidence="9">
        <text>(R)-mevalonate + 2 NADP(+) + CoA = (3S)-3-hydroxy-3-methylglutaryl-CoA + 2 NADPH + 2 H(+)</text>
        <dbReference type="Rhea" id="RHEA:15989"/>
        <dbReference type="ChEBI" id="CHEBI:15378"/>
        <dbReference type="ChEBI" id="CHEBI:36464"/>
        <dbReference type="ChEBI" id="CHEBI:43074"/>
        <dbReference type="ChEBI" id="CHEBI:57287"/>
        <dbReference type="ChEBI" id="CHEBI:57783"/>
        <dbReference type="ChEBI" id="CHEBI:58349"/>
        <dbReference type="EC" id="1.1.1.34"/>
    </reaction>
</comment>
<keyword evidence="7 9" id="KW-0560">Oxidoreductase</keyword>
<feature type="transmembrane region" description="Helical" evidence="9">
    <location>
        <begin position="262"/>
        <end position="280"/>
    </location>
</feature>
<dbReference type="AlphaFoldDB" id="A0A376BAS0"/>
<dbReference type="OrthoDB" id="310654at2759"/>
<dbReference type="FunFam" id="3.90.770.10:FF:000001">
    <property type="entry name" value="3-hydroxy-3-methylglutaryl coenzyme A reductase"/>
    <property type="match status" value="1"/>
</dbReference>
<evidence type="ECO:0000256" key="9">
    <source>
        <dbReference type="RuleBase" id="RU361219"/>
    </source>
</evidence>
<dbReference type="GO" id="GO:0005789">
    <property type="term" value="C:endoplasmic reticulum membrane"/>
    <property type="evidence" value="ECO:0007669"/>
    <property type="project" value="UniProtKB-SubCell"/>
</dbReference>
<keyword evidence="6 9" id="KW-1133">Transmembrane helix</keyword>
<feature type="domain" description="SSD" evidence="11">
    <location>
        <begin position="202"/>
        <end position="372"/>
    </location>
</feature>
<dbReference type="SUPFAM" id="SSF55035">
    <property type="entry name" value="NAD-binding domain of HMG-CoA reductase"/>
    <property type="match status" value="1"/>
</dbReference>
<organism evidence="12 13">
    <name type="scientific">Saccharomycodes ludwigii</name>
    <dbReference type="NCBI Taxonomy" id="36035"/>
    <lineage>
        <taxon>Eukaryota</taxon>
        <taxon>Fungi</taxon>
        <taxon>Dikarya</taxon>
        <taxon>Ascomycota</taxon>
        <taxon>Saccharomycotina</taxon>
        <taxon>Saccharomycetes</taxon>
        <taxon>Saccharomycodales</taxon>
        <taxon>Saccharomycodaceae</taxon>
        <taxon>Saccharomycodes</taxon>
    </lineage>
</organism>
<dbReference type="InterPro" id="IPR009023">
    <property type="entry name" value="HMG_CoA_Rdtase_NAD(P)-bd_sf"/>
</dbReference>
<dbReference type="SUPFAM" id="SSF56542">
    <property type="entry name" value="Substrate-binding domain of HMG-CoA reductase"/>
    <property type="match status" value="1"/>
</dbReference>
<dbReference type="GO" id="GO:0006696">
    <property type="term" value="P:ergosterol biosynthetic process"/>
    <property type="evidence" value="ECO:0007669"/>
    <property type="project" value="UniProtKB-ARBA"/>
</dbReference>
<feature type="transmembrane region" description="Helical" evidence="9">
    <location>
        <begin position="518"/>
        <end position="537"/>
    </location>
</feature>
<dbReference type="Pfam" id="PF13323">
    <property type="entry name" value="HPIH"/>
    <property type="match status" value="1"/>
</dbReference>
<dbReference type="NCBIfam" id="TIGR00533">
    <property type="entry name" value="HMG_CoA_R_NADP"/>
    <property type="match status" value="1"/>
</dbReference>
<dbReference type="GO" id="GO:0005635">
    <property type="term" value="C:nuclear envelope"/>
    <property type="evidence" value="ECO:0007669"/>
    <property type="project" value="UniProtKB-ARBA"/>
</dbReference>
<name>A0A376BAS0_9ASCO</name>
<dbReference type="PROSITE" id="PS50065">
    <property type="entry name" value="HMG_COA_REDUCTASE_4"/>
    <property type="match status" value="1"/>
</dbReference>
<evidence type="ECO:0000256" key="1">
    <source>
        <dbReference type="ARBA" id="ARBA00004477"/>
    </source>
</evidence>
<dbReference type="GO" id="GO:0005778">
    <property type="term" value="C:peroxisomal membrane"/>
    <property type="evidence" value="ECO:0007669"/>
    <property type="project" value="TreeGrafter"/>
</dbReference>
<evidence type="ECO:0000256" key="2">
    <source>
        <dbReference type="ARBA" id="ARBA00007661"/>
    </source>
</evidence>
<keyword evidence="8 9" id="KW-0472">Membrane</keyword>
<dbReference type="Gene3D" id="1.10.3270.10">
    <property type="entry name" value="HMGR, N-terminal domain"/>
    <property type="match status" value="1"/>
</dbReference>
<dbReference type="InterPro" id="IPR000731">
    <property type="entry name" value="SSD"/>
</dbReference>
<dbReference type="PROSITE" id="PS01192">
    <property type="entry name" value="HMG_COA_REDUCTASE_3"/>
    <property type="match status" value="1"/>
</dbReference>
<keyword evidence="5 9" id="KW-0521">NADP</keyword>
<dbReference type="VEuPathDB" id="FungiDB:SCODWIG_03549"/>
<dbReference type="PANTHER" id="PTHR10572">
    <property type="entry name" value="3-HYDROXY-3-METHYLGLUTARYL-COENZYME A REDUCTASE"/>
    <property type="match status" value="1"/>
</dbReference>
<dbReference type="InterPro" id="IPR025583">
    <property type="entry name" value="HMG-CoA_N_dom"/>
</dbReference>
<dbReference type="InterPro" id="IPR009029">
    <property type="entry name" value="HMG_CoA_Rdtase_sub-bd_dom_sf"/>
</dbReference>
<dbReference type="FunFam" id="3.30.70.420:FF:000001">
    <property type="entry name" value="3-hydroxy-3-methylglutaryl coenzyme A reductase"/>
    <property type="match status" value="1"/>
</dbReference>
<proteinExistence type="inferred from homology"/>
<evidence type="ECO:0000256" key="8">
    <source>
        <dbReference type="ARBA" id="ARBA00023136"/>
    </source>
</evidence>
<keyword evidence="13" id="KW-1185">Reference proteome</keyword>
<evidence type="ECO:0000256" key="10">
    <source>
        <dbReference type="SAM" id="MobiDB-lite"/>
    </source>
</evidence>
<feature type="transmembrane region" description="Helical" evidence="9">
    <location>
        <begin position="347"/>
        <end position="372"/>
    </location>
</feature>
<feature type="region of interest" description="Disordered" evidence="10">
    <location>
        <begin position="559"/>
        <end position="623"/>
    </location>
</feature>
<evidence type="ECO:0000256" key="7">
    <source>
        <dbReference type="ARBA" id="ARBA00023002"/>
    </source>
</evidence>
<dbReference type="Gene3D" id="3.30.70.420">
    <property type="entry name" value="Hydroxymethylglutaryl-CoA reductase, class I/II, NAD/NADP-binding domain"/>
    <property type="match status" value="1"/>
</dbReference>
<dbReference type="UniPathway" id="UPA00058">
    <property type="reaction ID" value="UER00103"/>
</dbReference>
<accession>A0A376BAS0</accession>
<evidence type="ECO:0000256" key="5">
    <source>
        <dbReference type="ARBA" id="ARBA00022857"/>
    </source>
</evidence>
<dbReference type="EMBL" id="UFAJ01000893">
    <property type="protein sequence ID" value="SSD61788.1"/>
    <property type="molecule type" value="Genomic_DNA"/>
</dbReference>
<keyword evidence="4 9" id="KW-0256">Endoplasmic reticulum</keyword>
<dbReference type="PROSITE" id="PS50156">
    <property type="entry name" value="SSD"/>
    <property type="match status" value="1"/>
</dbReference>
<feature type="transmembrane region" description="Helical" evidence="9">
    <location>
        <begin position="21"/>
        <end position="44"/>
    </location>
</feature>
<evidence type="ECO:0000256" key="3">
    <source>
        <dbReference type="ARBA" id="ARBA00022692"/>
    </source>
</evidence>
<sequence length="1076" mass="118053">MPLLSSKFTSLAKPFAKCARFAASNPFHVILITLLATAIAYLHVIEYYVNGWKVDTTRNSLFQPGLVVDTLDSTNFFYNSTINTWTEIEDMERYSSFDKYYLFNLCFKTTDANNKLPVINNLLLDDAANDNGDNNNSGTSSSNNNNTVYVLQESLDLPTVMNGPNTIWKLRPQKYKLENLKNGLKNFYSQCSTHLTSADPIDIFIIGSAYVGMFYSIVSLFIDMRKTGSKFWISLFTLVNTGCSLFLGLYTCQNIFGKYVPFLSLVEGIPFIIIIMGFKYKIKLSEYVRTQYAKSGFYSKKHLTPSDMVYNSMLEEGGRLVQDYSICAVSFTACAFLTTHLDVLNSFSVLAALIIFFDFILTCTFFSSVLSLKVEIDVIQRSTEIEQALEEDGVLLTTAEHVSEEEITKSKNSLITSPTSITFFKLIVIIAFFGLNFYNFAYRWTYNTFSTIYQSENGKNTLGPISLIKDKFSKSVVVSVVPTQYYETSKVYNQVEDSLYLLIRYIAVAIRDRFVSKFLFFCFIVSVSINIYLLNAAKIHTNLAAKNYKKKKIVKSSTLPSAESSTPSPSSVTNTTTATANSSNAGRSSYIVSTSSSLSINSNNSSNYELDSSTEDENESTRSLEELESLMKDGHLTSLKNKEVVTLVVNKKLPLYALEKQLGDNTRAVVVRRRALAILANAPILETEGLPYKNYDYDRVFGACCENVIGYMPIPVGVIGPLIIDGVPYHIPMATTEGCLVASAMRGCKAINAGGGVTTVLVKDGMTRGPCVSFPSLLRAGACKLWLDSEEGQNKIKKAFNSTSRFARLQHVQTCLAGDLLFIRFRTTTGDAMGMNMISKGVEFSLKQMVEVFGWEDMSIVSVSGNYCIDKKPAAINWIEGRGKSVVAEATIPGDVVRKVLKSDVKALVELNISKNLIGSAMAGSVGGFNAHAANLVTALFLALGQDPAQNVESSNCITLMKEVDGDLKISVSMPSIEVGTIGGGTILGPQGSMLELLGVKGPHPTEPGSNARQLARIVACSVLSGELSLCSALAAGHLVQSHMIHNRSKVNAAPAVPAKEDLNRLKEGSVTCIKS</sequence>
<dbReference type="GO" id="GO:0004420">
    <property type="term" value="F:hydroxymethylglutaryl-CoA reductase (NADPH) activity"/>
    <property type="evidence" value="ECO:0007669"/>
    <property type="project" value="UniProtKB-EC"/>
</dbReference>
<dbReference type="InterPro" id="IPR023074">
    <property type="entry name" value="HMG_CoA_Rdtase_cat_sf"/>
</dbReference>
<feature type="transmembrane region" description="Helical" evidence="9">
    <location>
        <begin position="231"/>
        <end position="250"/>
    </location>
</feature>
<dbReference type="EC" id="1.1.1.34" evidence="9"/>
<dbReference type="GO" id="GO:0008299">
    <property type="term" value="P:isoprenoid biosynthetic process"/>
    <property type="evidence" value="ECO:0007669"/>
    <property type="project" value="InterPro"/>
</dbReference>
<dbReference type="InterPro" id="IPR053958">
    <property type="entry name" value="HMGCR/SNAP/NPC1-like_SSD"/>
</dbReference>
<protein>
    <recommendedName>
        <fullName evidence="9">3-hydroxy-3-methylglutaryl coenzyme A reductase</fullName>
        <shortName evidence="9">HMG-CoA reductase</shortName>
        <ecNumber evidence="9">1.1.1.34</ecNumber>
    </recommendedName>
</protein>
<feature type="compositionally biased region" description="Low complexity" evidence="10">
    <location>
        <begin position="559"/>
        <end position="607"/>
    </location>
</feature>
<gene>
    <name evidence="12" type="ORF">SCODWIG_03549</name>
</gene>
<dbReference type="Pfam" id="PF12349">
    <property type="entry name" value="Sterol-sensing"/>
    <property type="match status" value="1"/>
</dbReference>
<dbReference type="InterPro" id="IPR023282">
    <property type="entry name" value="HMG_CoA_Rdtase_N"/>
</dbReference>
<dbReference type="Pfam" id="PF00368">
    <property type="entry name" value="HMG-CoA_red"/>
    <property type="match status" value="1"/>
</dbReference>
<evidence type="ECO:0000259" key="11">
    <source>
        <dbReference type="PROSITE" id="PS50156"/>
    </source>
</evidence>
<comment type="similarity">
    <text evidence="2 9">Belongs to the HMG-CoA reductase family.</text>
</comment>
<dbReference type="PRINTS" id="PR00071">
    <property type="entry name" value="HMGCOARDTASE"/>
</dbReference>
<evidence type="ECO:0000256" key="6">
    <source>
        <dbReference type="ARBA" id="ARBA00022989"/>
    </source>
</evidence>